<dbReference type="GO" id="GO:0005737">
    <property type="term" value="C:cytoplasm"/>
    <property type="evidence" value="ECO:0007669"/>
    <property type="project" value="UniProtKB-SubCell"/>
</dbReference>
<comment type="subcellular location">
    <subcellularLocation>
        <location evidence="1">Cytoplasm</location>
    </subcellularLocation>
</comment>
<dbReference type="GO" id="GO:0016301">
    <property type="term" value="F:kinase activity"/>
    <property type="evidence" value="ECO:0007669"/>
    <property type="project" value="UniProtKB-KW"/>
</dbReference>
<proteinExistence type="predicted"/>
<dbReference type="PROSITE" id="PS51101">
    <property type="entry name" value="PTS_EIIB_TYPE_4"/>
    <property type="match status" value="1"/>
</dbReference>
<reference evidence="9" key="1">
    <citation type="submission" date="2019-08" db="EMBL/GenBank/DDBJ databases">
        <authorList>
            <person name="Kucharzyk K."/>
            <person name="Murdoch R.W."/>
            <person name="Higgins S."/>
            <person name="Loffler F."/>
        </authorList>
    </citation>
    <scope>NUCLEOTIDE SEQUENCE</scope>
</reference>
<name>A0A645A7E2_9ZZZZ</name>
<evidence type="ECO:0000313" key="9">
    <source>
        <dbReference type="EMBL" id="MPM48836.1"/>
    </source>
</evidence>
<dbReference type="GO" id="GO:0022871">
    <property type="term" value="F:protein-N(PI)-phosphohistidine-sorbose phosphotransferase system transporter activity"/>
    <property type="evidence" value="ECO:0007669"/>
    <property type="project" value="UniProtKB-EC"/>
</dbReference>
<evidence type="ECO:0000256" key="2">
    <source>
        <dbReference type="ARBA" id="ARBA00022448"/>
    </source>
</evidence>
<feature type="domain" description="PTS EIIB type-4" evidence="8">
    <location>
        <begin position="1"/>
        <end position="161"/>
    </location>
</feature>
<dbReference type="SUPFAM" id="SSF52728">
    <property type="entry name" value="PTS IIb component"/>
    <property type="match status" value="1"/>
</dbReference>
<evidence type="ECO:0000256" key="1">
    <source>
        <dbReference type="ARBA" id="ARBA00004496"/>
    </source>
</evidence>
<keyword evidence="3" id="KW-0963">Cytoplasm</keyword>
<keyword evidence="2" id="KW-0813">Transport</keyword>
<sequence length="161" mass="17668">MIQLVRCDDRLIHGQCVVRVISDFGIGHIVVCDDFVAGNAVLKNVFLLAAPSGIKTEILSVEQAAARMDALQSEAANVLILVRSPETALSLYLAAPQLKKELNIGPMSNRPNAKKATMYCSLTKDEAVAVHQLAFLGVRVYFNQVISQKAVEWAEIEQQFK</sequence>
<evidence type="ECO:0000259" key="8">
    <source>
        <dbReference type="PROSITE" id="PS51101"/>
    </source>
</evidence>
<dbReference type="Pfam" id="PF03830">
    <property type="entry name" value="PTSIIB_sorb"/>
    <property type="match status" value="1"/>
</dbReference>
<gene>
    <name evidence="9" type="primary">sorB_3</name>
    <name evidence="9" type="ORF">SDC9_95563</name>
</gene>
<dbReference type="InterPro" id="IPR036667">
    <property type="entry name" value="PTS_IIB_sorbose-sp_sf"/>
</dbReference>
<dbReference type="Gene3D" id="3.40.35.10">
    <property type="entry name" value="Phosphotransferase system, sorbose subfamily IIB component"/>
    <property type="match status" value="1"/>
</dbReference>
<keyword evidence="7" id="KW-0418">Kinase</keyword>
<organism evidence="9">
    <name type="scientific">bioreactor metagenome</name>
    <dbReference type="NCBI Taxonomy" id="1076179"/>
    <lineage>
        <taxon>unclassified sequences</taxon>
        <taxon>metagenomes</taxon>
        <taxon>ecological metagenomes</taxon>
    </lineage>
</organism>
<evidence type="ECO:0000256" key="7">
    <source>
        <dbReference type="ARBA" id="ARBA00022777"/>
    </source>
</evidence>
<keyword evidence="4" id="KW-0762">Sugar transport</keyword>
<comment type="caution">
    <text evidence="9">The sequence shown here is derived from an EMBL/GenBank/DDBJ whole genome shotgun (WGS) entry which is preliminary data.</text>
</comment>
<dbReference type="GO" id="GO:0009401">
    <property type="term" value="P:phosphoenolpyruvate-dependent sugar phosphotransferase system"/>
    <property type="evidence" value="ECO:0007669"/>
    <property type="project" value="UniProtKB-KW"/>
</dbReference>
<dbReference type="EMBL" id="VSSQ01012272">
    <property type="protein sequence ID" value="MPM48836.1"/>
    <property type="molecule type" value="Genomic_DNA"/>
</dbReference>
<dbReference type="InterPro" id="IPR004720">
    <property type="entry name" value="PTS_IIB_sorbose-sp"/>
</dbReference>
<evidence type="ECO:0000256" key="4">
    <source>
        <dbReference type="ARBA" id="ARBA00022597"/>
    </source>
</evidence>
<evidence type="ECO:0000256" key="3">
    <source>
        <dbReference type="ARBA" id="ARBA00022490"/>
    </source>
</evidence>
<dbReference type="AlphaFoldDB" id="A0A645A7E2"/>
<protein>
    <submittedName>
        <fullName evidence="9">PTS system sorbose-specific EIIB component</fullName>
        <ecNumber evidence="9">2.7.1.206</ecNumber>
    </submittedName>
</protein>
<accession>A0A645A7E2</accession>
<evidence type="ECO:0000256" key="6">
    <source>
        <dbReference type="ARBA" id="ARBA00022683"/>
    </source>
</evidence>
<keyword evidence="5 9" id="KW-0808">Transferase</keyword>
<dbReference type="EC" id="2.7.1.206" evidence="9"/>
<keyword evidence="6" id="KW-0598">Phosphotransferase system</keyword>
<evidence type="ECO:0000256" key="5">
    <source>
        <dbReference type="ARBA" id="ARBA00022679"/>
    </source>
</evidence>